<dbReference type="GO" id="GO:0005737">
    <property type="term" value="C:cytoplasm"/>
    <property type="evidence" value="ECO:0007669"/>
    <property type="project" value="TreeGrafter"/>
</dbReference>
<dbReference type="EMBL" id="JARJLG010000197">
    <property type="protein sequence ID" value="KAJ7729540.1"/>
    <property type="molecule type" value="Genomic_DNA"/>
</dbReference>
<dbReference type="GO" id="GO:0006446">
    <property type="term" value="P:regulation of translational initiation"/>
    <property type="evidence" value="ECO:0007669"/>
    <property type="project" value="TreeGrafter"/>
</dbReference>
<dbReference type="InterPro" id="IPR023582">
    <property type="entry name" value="Impact"/>
</dbReference>
<dbReference type="InterPro" id="IPR036956">
    <property type="entry name" value="Impact_N_sf"/>
</dbReference>
<organism evidence="3 4">
    <name type="scientific">Mycena maculata</name>
    <dbReference type="NCBI Taxonomy" id="230809"/>
    <lineage>
        <taxon>Eukaryota</taxon>
        <taxon>Fungi</taxon>
        <taxon>Dikarya</taxon>
        <taxon>Basidiomycota</taxon>
        <taxon>Agaricomycotina</taxon>
        <taxon>Agaricomycetes</taxon>
        <taxon>Agaricomycetidae</taxon>
        <taxon>Agaricales</taxon>
        <taxon>Marasmiineae</taxon>
        <taxon>Mycenaceae</taxon>
        <taxon>Mycena</taxon>
    </lineage>
</organism>
<dbReference type="AlphaFoldDB" id="A0AAD7HVX2"/>
<proteinExistence type="inferred from homology"/>
<protein>
    <submittedName>
        <fullName evidence="3">Ribosomal protein S5 domain 2-type protein</fullName>
    </submittedName>
</protein>
<comment type="caution">
    <text evidence="3">The sequence shown here is derived from an EMBL/GenBank/DDBJ whole genome shotgun (WGS) entry which is preliminary data.</text>
</comment>
<evidence type="ECO:0000313" key="3">
    <source>
        <dbReference type="EMBL" id="KAJ7729540.1"/>
    </source>
</evidence>
<evidence type="ECO:0000256" key="1">
    <source>
        <dbReference type="ARBA" id="ARBA00007665"/>
    </source>
</evidence>
<keyword evidence="3" id="KW-0687">Ribonucleoprotein</keyword>
<dbReference type="GO" id="GO:0005840">
    <property type="term" value="C:ribosome"/>
    <property type="evidence" value="ECO:0007669"/>
    <property type="project" value="UniProtKB-KW"/>
</dbReference>
<name>A0AAD7HVX2_9AGAR</name>
<keyword evidence="4" id="KW-1185">Reference proteome</keyword>
<dbReference type="SUPFAM" id="SSF54211">
    <property type="entry name" value="Ribosomal protein S5 domain 2-like"/>
    <property type="match status" value="1"/>
</dbReference>
<dbReference type="GO" id="GO:0140469">
    <property type="term" value="P:GCN2-mediated signaling"/>
    <property type="evidence" value="ECO:0007669"/>
    <property type="project" value="TreeGrafter"/>
</dbReference>
<feature type="domain" description="Impact N-terminal" evidence="2">
    <location>
        <begin position="52"/>
        <end position="155"/>
    </location>
</feature>
<keyword evidence="3" id="KW-0689">Ribosomal protein</keyword>
<dbReference type="InterPro" id="IPR020568">
    <property type="entry name" value="Ribosomal_Su5_D2-typ_SF"/>
</dbReference>
<dbReference type="Proteomes" id="UP001215280">
    <property type="component" value="Unassembled WGS sequence"/>
</dbReference>
<gene>
    <name evidence="3" type="ORF">DFH07DRAFT_781929</name>
</gene>
<accession>A0AAD7HVX2</accession>
<dbReference type="Pfam" id="PF01205">
    <property type="entry name" value="Impact_N"/>
    <property type="match status" value="1"/>
</dbReference>
<evidence type="ECO:0000313" key="4">
    <source>
        <dbReference type="Proteomes" id="UP001215280"/>
    </source>
</evidence>
<sequence length="178" mass="19548">MSYLRTSVPARTCPSWSTCLRRAYATTRNDLGAPPDAQWPHPLHTSSRLTDRKSIFLAHASILPAPTALPDLIEHLRALPRTNAKRATHCMYAYRAAGVAGQSDGGEGGSGDRLARLLRLSGCENVAVIVWRWYGGVKLGADRWKRISEVAREALDSGGFLVNQNGAEGQNKKRKKKK</sequence>
<dbReference type="Gene3D" id="3.30.230.30">
    <property type="entry name" value="Impact, N-terminal domain"/>
    <property type="match status" value="1"/>
</dbReference>
<dbReference type="PANTHER" id="PTHR16301:SF25">
    <property type="entry name" value="PROTEIN IMPACT"/>
    <property type="match status" value="1"/>
</dbReference>
<comment type="similarity">
    <text evidence="1">Belongs to the IMPACT family.</text>
</comment>
<evidence type="ECO:0000259" key="2">
    <source>
        <dbReference type="Pfam" id="PF01205"/>
    </source>
</evidence>
<dbReference type="InterPro" id="IPR001498">
    <property type="entry name" value="Impact_N"/>
</dbReference>
<dbReference type="PANTHER" id="PTHR16301">
    <property type="entry name" value="IMPACT-RELATED"/>
    <property type="match status" value="1"/>
</dbReference>
<reference evidence="3" key="1">
    <citation type="submission" date="2023-03" db="EMBL/GenBank/DDBJ databases">
        <title>Massive genome expansion in bonnet fungi (Mycena s.s.) driven by repeated elements and novel gene families across ecological guilds.</title>
        <authorList>
            <consortium name="Lawrence Berkeley National Laboratory"/>
            <person name="Harder C.B."/>
            <person name="Miyauchi S."/>
            <person name="Viragh M."/>
            <person name="Kuo A."/>
            <person name="Thoen E."/>
            <person name="Andreopoulos B."/>
            <person name="Lu D."/>
            <person name="Skrede I."/>
            <person name="Drula E."/>
            <person name="Henrissat B."/>
            <person name="Morin E."/>
            <person name="Kohler A."/>
            <person name="Barry K."/>
            <person name="LaButti K."/>
            <person name="Morin E."/>
            <person name="Salamov A."/>
            <person name="Lipzen A."/>
            <person name="Mereny Z."/>
            <person name="Hegedus B."/>
            <person name="Baldrian P."/>
            <person name="Stursova M."/>
            <person name="Weitz H."/>
            <person name="Taylor A."/>
            <person name="Grigoriev I.V."/>
            <person name="Nagy L.G."/>
            <person name="Martin F."/>
            <person name="Kauserud H."/>
        </authorList>
    </citation>
    <scope>NUCLEOTIDE SEQUENCE</scope>
    <source>
        <strain evidence="3">CBHHK188m</strain>
    </source>
</reference>